<reference evidence="1" key="1">
    <citation type="submission" date="2024-03" db="EMBL/GenBank/DDBJ databases">
        <title>Eukaryotic viruses encode the ribosomal protein eL40.</title>
        <authorList>
            <person name="Thomy J."/>
            <person name="Schvarcz C.R."/>
            <person name="McBeain K.A."/>
            <person name="Edwards K.F."/>
            <person name="Steward G.F."/>
        </authorList>
    </citation>
    <scope>NUCLEOTIDE SEQUENCE</scope>
    <source>
        <strain evidence="1">FloV-SA2</strain>
    </source>
</reference>
<name>A0AB39J8P7_9VIRU</name>
<organism evidence="1">
    <name type="scientific">Florenciella sp. virus SA2</name>
    <dbReference type="NCBI Taxonomy" id="3240092"/>
    <lineage>
        <taxon>Viruses</taxon>
    </lineage>
</organism>
<proteinExistence type="predicted"/>
<gene>
    <name evidence="1" type="ORF">FloV-SA2_00334</name>
</gene>
<sequence>MKSAGSSLLYRIIPLRVLRRTQGVKFDEMVPSDIPKIDGIDRVIHGPNSISPGPVEDSTPPVNRPWYMHPGQDDNLMVLQGTRYVDIFEPSNKVKASFIITPDKIYKNDKLYYDGPAMIVWPAGIFHRIISGEEGSISINFSTRTNKFDLKDNFNIYNLCTNSGEYHLIRDGSEDQPSIEYTYPNDKIKELFKQS</sequence>
<evidence type="ECO:0000313" key="1">
    <source>
        <dbReference type="EMBL" id="XDO02152.1"/>
    </source>
</evidence>
<dbReference type="SUPFAM" id="SSF51182">
    <property type="entry name" value="RmlC-like cupins"/>
    <property type="match status" value="1"/>
</dbReference>
<dbReference type="EMBL" id="PP542043">
    <property type="protein sequence ID" value="XDO02152.1"/>
    <property type="molecule type" value="Genomic_DNA"/>
</dbReference>
<dbReference type="InterPro" id="IPR011051">
    <property type="entry name" value="RmlC_Cupin_sf"/>
</dbReference>
<accession>A0AB39J8P7</accession>
<protein>
    <submittedName>
        <fullName evidence="1">Hemagglutinin</fullName>
    </submittedName>
</protein>